<dbReference type="AlphaFoldDB" id="A0A6L2ZSI0"/>
<evidence type="ECO:0000313" key="3">
    <source>
        <dbReference type="Proteomes" id="UP000504714"/>
    </source>
</evidence>
<dbReference type="EMBL" id="BLXO01000013">
    <property type="protein sequence ID" value="GFN47467.1"/>
    <property type="molecule type" value="Genomic_DNA"/>
</dbReference>
<gene>
    <name evidence="1" type="ORF">RINTU1_35690</name>
    <name evidence="2" type="ORF">RINTU1_35750</name>
</gene>
<comment type="caution">
    <text evidence="2">The sequence shown here is derived from an EMBL/GenBank/DDBJ whole genome shotgun (WGS) entry which is preliminary data.</text>
</comment>
<name>A0A6L2ZSI0_9ENTR</name>
<reference evidence="2 3" key="1">
    <citation type="submission" date="2020-06" db="EMBL/GenBank/DDBJ databases">
        <title>The genome sequence of Candidatus Regiella insecticola strain Tut.</title>
        <authorList>
            <person name="Nikoh N."/>
            <person name="Tsuchida T."/>
            <person name="Koga R."/>
            <person name="Oshima K."/>
            <person name="Hattori M."/>
            <person name="Fukatsu T."/>
        </authorList>
    </citation>
    <scope>NUCLEOTIDE SEQUENCE [LARGE SCALE GENOMIC DNA]</scope>
    <source>
        <strain evidence="2 3">Tut</strain>
    </source>
</reference>
<protein>
    <recommendedName>
        <fullName evidence="4">Transposase</fullName>
    </recommendedName>
</protein>
<proteinExistence type="predicted"/>
<sequence>MRYHIESNVLLIRIQGKTLRFTNTDEGYRQMIQVFYQSKAVLT</sequence>
<evidence type="ECO:0008006" key="4">
    <source>
        <dbReference type="Google" id="ProtNLM"/>
    </source>
</evidence>
<evidence type="ECO:0000313" key="2">
    <source>
        <dbReference type="EMBL" id="GFN47475.1"/>
    </source>
</evidence>
<accession>A0A6L2ZSI0</accession>
<dbReference type="RefSeq" id="WP_268904676.1">
    <property type="nucleotide sequence ID" value="NZ_BLXO01000013.1"/>
</dbReference>
<dbReference type="EMBL" id="BLXO01000014">
    <property type="protein sequence ID" value="GFN47475.1"/>
    <property type="molecule type" value="Genomic_DNA"/>
</dbReference>
<dbReference type="Proteomes" id="UP000504714">
    <property type="component" value="Unassembled WGS sequence"/>
</dbReference>
<organism evidence="2 3">
    <name type="scientific">Candidatus Regiella insecticola</name>
    <dbReference type="NCBI Taxonomy" id="138073"/>
    <lineage>
        <taxon>Bacteria</taxon>
        <taxon>Pseudomonadati</taxon>
        <taxon>Pseudomonadota</taxon>
        <taxon>Gammaproteobacteria</taxon>
        <taxon>Enterobacterales</taxon>
        <taxon>Enterobacteriaceae</taxon>
        <taxon>aphid secondary symbionts</taxon>
        <taxon>Candidatus Regiella</taxon>
    </lineage>
</organism>
<evidence type="ECO:0000313" key="1">
    <source>
        <dbReference type="EMBL" id="GFN47467.1"/>
    </source>
</evidence>